<keyword evidence="6" id="KW-0808">Transferase</keyword>
<dbReference type="Gene3D" id="1.25.10.10">
    <property type="entry name" value="Leucine-rich Repeat Variant"/>
    <property type="match status" value="5"/>
</dbReference>
<dbReference type="Pfam" id="PF24987">
    <property type="entry name" value="HEAT_EF3_N"/>
    <property type="match status" value="1"/>
</dbReference>
<dbReference type="InterPro" id="IPR034085">
    <property type="entry name" value="TOG"/>
</dbReference>
<gene>
    <name evidence="6" type="primary">GCN1L1</name>
    <name evidence="6" type="ORF">OS493_015908</name>
</gene>
<feature type="domain" description="TOG" evidence="5">
    <location>
        <begin position="1391"/>
        <end position="1627"/>
    </location>
</feature>
<keyword evidence="6" id="KW-0418">Kinase</keyword>
<dbReference type="GO" id="GO:0005829">
    <property type="term" value="C:cytosol"/>
    <property type="evidence" value="ECO:0007669"/>
    <property type="project" value="TreeGrafter"/>
</dbReference>
<dbReference type="GO" id="GO:0034198">
    <property type="term" value="P:cellular response to amino acid starvation"/>
    <property type="evidence" value="ECO:0007669"/>
    <property type="project" value="TreeGrafter"/>
</dbReference>
<reference evidence="6" key="1">
    <citation type="submission" date="2023-01" db="EMBL/GenBank/DDBJ databases">
        <title>Genome assembly of the deep-sea coral Lophelia pertusa.</title>
        <authorList>
            <person name="Herrera S."/>
            <person name="Cordes E."/>
        </authorList>
    </citation>
    <scope>NUCLEOTIDE SEQUENCE</scope>
    <source>
        <strain evidence="6">USNM1676648</strain>
        <tissue evidence="6">Polyp</tissue>
    </source>
</reference>
<dbReference type="Pfam" id="PF23271">
    <property type="entry name" value="HEAT_GCN1"/>
    <property type="match status" value="1"/>
</dbReference>
<dbReference type="FunFam" id="1.25.10.10:FF:000096">
    <property type="entry name" value="eIF-2-alpha kinase activator gcn1"/>
    <property type="match status" value="1"/>
</dbReference>
<dbReference type="InterPro" id="IPR016024">
    <property type="entry name" value="ARM-type_fold"/>
</dbReference>
<comment type="similarity">
    <text evidence="1">Belongs to the GCN1 family.</text>
</comment>
<dbReference type="EMBL" id="MU827785">
    <property type="protein sequence ID" value="KAJ7333816.1"/>
    <property type="molecule type" value="Genomic_DNA"/>
</dbReference>
<dbReference type="GO" id="GO:0006417">
    <property type="term" value="P:regulation of translation"/>
    <property type="evidence" value="ECO:0007669"/>
    <property type="project" value="TreeGrafter"/>
</dbReference>
<evidence type="ECO:0000256" key="3">
    <source>
        <dbReference type="PROSITE-ProRule" id="PRU00103"/>
    </source>
</evidence>
<dbReference type="GO" id="GO:0016301">
    <property type="term" value="F:kinase activity"/>
    <property type="evidence" value="ECO:0007669"/>
    <property type="project" value="UniProtKB-KW"/>
</dbReference>
<feature type="compositionally biased region" description="Acidic residues" evidence="4">
    <location>
        <begin position="1040"/>
        <end position="1053"/>
    </location>
</feature>
<dbReference type="GO" id="GO:0019887">
    <property type="term" value="F:protein kinase regulator activity"/>
    <property type="evidence" value="ECO:0007669"/>
    <property type="project" value="TreeGrafter"/>
</dbReference>
<feature type="repeat" description="HEAT" evidence="3">
    <location>
        <begin position="1921"/>
        <end position="1958"/>
    </location>
</feature>
<evidence type="ECO:0000259" key="5">
    <source>
        <dbReference type="SMART" id="SM01349"/>
    </source>
</evidence>
<evidence type="ECO:0000256" key="2">
    <source>
        <dbReference type="ARBA" id="ARBA00022737"/>
    </source>
</evidence>
<dbReference type="InterPro" id="IPR011989">
    <property type="entry name" value="ARM-like"/>
</dbReference>
<dbReference type="Proteomes" id="UP001163046">
    <property type="component" value="Unassembled WGS sequence"/>
</dbReference>
<comment type="caution">
    <text evidence="6">The sequence shown here is derived from an EMBL/GenBank/DDBJ whole genome shotgun (WGS) entry which is preliminary data.</text>
</comment>
<keyword evidence="2" id="KW-0677">Repeat</keyword>
<dbReference type="SUPFAM" id="SSF48371">
    <property type="entry name" value="ARM repeat"/>
    <property type="match status" value="2"/>
</dbReference>
<dbReference type="PROSITE" id="PS50077">
    <property type="entry name" value="HEAT_REPEAT"/>
    <property type="match status" value="2"/>
</dbReference>
<organism evidence="6 7">
    <name type="scientific">Desmophyllum pertusum</name>
    <dbReference type="NCBI Taxonomy" id="174260"/>
    <lineage>
        <taxon>Eukaryota</taxon>
        <taxon>Metazoa</taxon>
        <taxon>Cnidaria</taxon>
        <taxon>Anthozoa</taxon>
        <taxon>Hexacorallia</taxon>
        <taxon>Scleractinia</taxon>
        <taxon>Caryophylliina</taxon>
        <taxon>Caryophylliidae</taxon>
        <taxon>Desmophyllum</taxon>
    </lineage>
</organism>
<feature type="repeat" description="HEAT" evidence="3">
    <location>
        <begin position="1687"/>
        <end position="1725"/>
    </location>
</feature>
<dbReference type="OrthoDB" id="5148094at2759"/>
<keyword evidence="7" id="KW-1185">Reference proteome</keyword>
<dbReference type="InterPro" id="IPR056810">
    <property type="entry name" value="GNC1-like_N"/>
</dbReference>
<dbReference type="Pfam" id="PF24984">
    <property type="entry name" value="HEAT_EF3_GNC1"/>
    <property type="match status" value="1"/>
</dbReference>
<feature type="region of interest" description="Disordered" evidence="4">
    <location>
        <begin position="1038"/>
        <end position="1058"/>
    </location>
</feature>
<dbReference type="InterPro" id="IPR021133">
    <property type="entry name" value="HEAT_type_2"/>
</dbReference>
<evidence type="ECO:0000256" key="4">
    <source>
        <dbReference type="SAM" id="MobiDB-lite"/>
    </source>
</evidence>
<dbReference type="Pfam" id="PF24993">
    <property type="entry name" value="GNC1_N"/>
    <property type="match status" value="1"/>
</dbReference>
<proteinExistence type="inferred from homology"/>
<dbReference type="InterPro" id="IPR057546">
    <property type="entry name" value="HEAT_GCN1"/>
</dbReference>
<accession>A0A9W9YFY2</accession>
<evidence type="ECO:0000256" key="1">
    <source>
        <dbReference type="ARBA" id="ARBA00007366"/>
    </source>
</evidence>
<dbReference type="PANTHER" id="PTHR23346">
    <property type="entry name" value="TRANSLATIONAL ACTIVATOR GCN1-RELATED"/>
    <property type="match status" value="1"/>
</dbReference>
<dbReference type="PANTHER" id="PTHR23346:SF7">
    <property type="entry name" value="STALLED RIBOSOME SENSOR GCN1"/>
    <property type="match status" value="1"/>
</dbReference>
<evidence type="ECO:0000313" key="7">
    <source>
        <dbReference type="Proteomes" id="UP001163046"/>
    </source>
</evidence>
<name>A0A9W9YFY2_9CNID</name>
<dbReference type="SMART" id="SM01349">
    <property type="entry name" value="TOG"/>
    <property type="match status" value="1"/>
</dbReference>
<evidence type="ECO:0000313" key="6">
    <source>
        <dbReference type="EMBL" id="KAJ7333816.1"/>
    </source>
</evidence>
<protein>
    <submittedName>
        <fullName evidence="6">EIF-2-alpha kinase activator GCN1</fullName>
    </submittedName>
</protein>
<sequence length="2060" mass="226322">MAAEMIEILKKCSIKITTSSTKERRHVCEELLVPCIQKDDFSEVGVKAVIKLVYLTQHRYRDNQSRNAVEEVLRVLAEKQGVNAVKYFCMAFSGVENQIIYSFPSQVISGSNLVLLCWSCVLARHVYNNTELCNDAQWVRLVEVQCLALHGVLSAGSACICEAARKKLHRVWREVPGITSKYAEAISKMEASQEHGCLTGFLFNFCTKNKDSETISRFKKPLLEMYVKAVINRKTRPANHVLVNIGPLLCHVTHDDFSNLILPAVQKSLLRNPEVVLESAAYLISSVSIDLSKYAVDICKNTVGQLRAKEDLHKQEATLILKNLAHQCSDPGALEELINFLFAVLNGSEGKLTQWNDRVGVLQGIRSLEYHSVSGSSSVQGLSELVAEKLVKYLQQEVHEGALVHGLSVLSHWCTHFSTQVPKVLVDAFKKGMTNKNSTTAVRSGYLQCMTGAFQGNTLLQGMDILPQLLQTVEKASSQPNQAAIVTEGLLAASILVRLSLADVQAEAKLGSFWTTFLDTKKQLFVSEKFLNLASEEALLSLVSVTEKLIISHGQRLNKSNSQPWYRALVFLLTHSKWKVRQSTQSCIQRLFNSLGESAVDLQSSMLTEFSKLLAQEKHHVTDSSIPVVNGDASHGASPTDAGRTNIGHRILVSALHCLVLSLVKSNPDLSADAKDKIALHVLPDAHHPAVVTFKDNLWVRILHIMGIDTDGFVDRHVDAIIDLIISGSTSQQSSQNVLYTMAELAPKVILPRVMKHSMIGLAKPAFQQVTVQEYAIMYTPEGEIYNTNALENAKASETGKRQNMKKESKAYSYEDQVWEEELRESMKKKKKAEGKLSEKDEMSQKEKEIFEAQLMKEAEVRDRLKELHSEVVQIGSLLETAIRANPKAMHVYIPTILPTLLPLLQSPLTAPVMMPVFLKLGKSAFNKEQKHLAELVGYITLRLLKPMCRIDPAWCDEDQLSATKRIISIIHSLSVPVNVLGSSSSECLTELLSAPAFAFCFSLLRCVLRAGGKAVKGDEDLRQEALQIVAEHCKLRASDDDDDEDEEEEQSESDPALLPRQEMLSLLTEIISTSADTIKGSRLQQLASLSLVELCKASSGEEGCATASPAEITVLLNSLESPAASLRFAALQGLVVLTDLLSAEDHGTAQSAKLVRRLWVAKFDVDEENAKVGERLWEGVGYSVPEPLCSALLEDVVHDVEVIRKAAAPALAAAVTEHPDVAPSILQQLVDLYNVKLKVPPPVVDSLGRVVSGDTLDPWDARCGISLALGELSPTLSEEEVPPLFVFFVPTGLGDHNLEVRKHMLNAALKAVNDHGKTNISLLLPVFEQFLDMAPDTSAHDTIRQSVIILMGCLARHLDKDDPKVRPIVGKLLNALSTPSQQVQEAVANCLPPLVPAIKSEAPEMVKNLLNQLLDSTVYGERKGAAFGLAGLVKGLGILFLKQLNIMSTLQDAIQDKKNYRHREGALFAYEMLCSMLGRLFEPYVVHVLPNLLLCFGDGNQYVREATDDTARAVMKNLSAHGVKLVLPSLLAALEEDSWRTKTGSVELLGAMAFCAPKQLSSCLPSIVPRLCDVITDSHMKVQKAGAQALKQIGSVIRNPEILAISSMLLEALMDPSTKTAPCLQVLLQTSFVHFIDAPSLALIMPVLQRALSERSTETKKMASQIIGNMYSLTDKKDLAPYLGAVVPGLKQALLDPVPEVRAVSSRALGAMVRGMGEESFEDLLPWLMETLTSENSSVDRSGAAQGLADESEYVRDTSLKAGQRIVNLYADTAIELFLPQLEKGLFDDNWRIRHSSVQLLGDLLYRISGVTGKMSTEGQEDDNFGTSQSNQAALHVWKVVVPNTPRILREILPTLFSLLLGCLASTSFDKRQVAARTLGDLVRKLGERVLPEIIPILERGLDSDKCDERQGVVQYVDSLVPTVRRALIDPLPEVRVAAARTFDQLHNTIGIKALDDILPDLLKKMDDPSLSEYALDGLRQVMAVKSRVVLPFLVPQLITPPVNTRALAILSAVAGDSLTRHLNRILPAMLKAIQGCFGTEHEKEELEGCVQFGALCGG</sequence>